<dbReference type="OrthoDB" id="3361196at2759"/>
<reference evidence="4" key="1">
    <citation type="journal article" date="2020" name="Fungal Divers.">
        <title>Resolving the Mortierellaceae phylogeny through synthesis of multi-gene phylogenetics and phylogenomics.</title>
        <authorList>
            <person name="Vandepol N."/>
            <person name="Liber J."/>
            <person name="Desiro A."/>
            <person name="Na H."/>
            <person name="Kennedy M."/>
            <person name="Barry K."/>
            <person name="Grigoriev I.V."/>
            <person name="Miller A.N."/>
            <person name="O'Donnell K."/>
            <person name="Stajich J.E."/>
            <person name="Bonito G."/>
        </authorList>
    </citation>
    <scope>NUCLEOTIDE SEQUENCE</scope>
    <source>
        <strain evidence="4">BC1065</strain>
    </source>
</reference>
<keyword evidence="3" id="KW-0732">Signal</keyword>
<name>A0A9P6QJI3_9FUNG</name>
<organism evidence="4 5">
    <name type="scientific">Actinomortierella ambigua</name>
    <dbReference type="NCBI Taxonomy" id="1343610"/>
    <lineage>
        <taxon>Eukaryota</taxon>
        <taxon>Fungi</taxon>
        <taxon>Fungi incertae sedis</taxon>
        <taxon>Mucoromycota</taxon>
        <taxon>Mortierellomycotina</taxon>
        <taxon>Mortierellomycetes</taxon>
        <taxon>Mortierellales</taxon>
        <taxon>Mortierellaceae</taxon>
        <taxon>Actinomortierella</taxon>
    </lineage>
</organism>
<feature type="region of interest" description="Disordered" evidence="1">
    <location>
        <begin position="164"/>
        <end position="193"/>
    </location>
</feature>
<evidence type="ECO:0000313" key="4">
    <source>
        <dbReference type="EMBL" id="KAG0268047.1"/>
    </source>
</evidence>
<sequence length="233" mass="24090">MMRTLNPVALAPMLLFSVILLSSLPIPSRGQASTSNGGGGSGNGFIDFPSSVPSCATCEPAFASPACQQILDSIAERAQPESSSTTNTMTMTVSNATLIACQCHPTFLDAYSSCVDCFLQTDQLEIVFGKMTQGATRADAGRAQVPTQQGLEAYCELALSENATATSEEEQQQSTTTKTSSDPAAAASSSESSSSLSSSASAMSFWPPLSLIASLFTPSIVAAMPVVLLLHVA</sequence>
<dbReference type="Proteomes" id="UP000807716">
    <property type="component" value="Unassembled WGS sequence"/>
</dbReference>
<feature type="chain" id="PRO_5040364656" evidence="3">
    <location>
        <begin position="31"/>
        <end position="233"/>
    </location>
</feature>
<evidence type="ECO:0000256" key="2">
    <source>
        <dbReference type="SAM" id="Phobius"/>
    </source>
</evidence>
<feature type="transmembrane region" description="Helical" evidence="2">
    <location>
        <begin position="205"/>
        <end position="230"/>
    </location>
</feature>
<gene>
    <name evidence="4" type="ORF">DFQ27_007676</name>
</gene>
<proteinExistence type="predicted"/>
<evidence type="ECO:0000313" key="5">
    <source>
        <dbReference type="Proteomes" id="UP000807716"/>
    </source>
</evidence>
<keyword evidence="2" id="KW-0812">Transmembrane</keyword>
<dbReference type="AlphaFoldDB" id="A0A9P6QJI3"/>
<evidence type="ECO:0000256" key="3">
    <source>
        <dbReference type="SAM" id="SignalP"/>
    </source>
</evidence>
<keyword evidence="5" id="KW-1185">Reference proteome</keyword>
<comment type="caution">
    <text evidence="4">The sequence shown here is derived from an EMBL/GenBank/DDBJ whole genome shotgun (WGS) entry which is preliminary data.</text>
</comment>
<dbReference type="EMBL" id="JAAAJB010000061">
    <property type="protein sequence ID" value="KAG0268047.1"/>
    <property type="molecule type" value="Genomic_DNA"/>
</dbReference>
<protein>
    <submittedName>
        <fullName evidence="4">Uncharacterized protein</fullName>
    </submittedName>
</protein>
<keyword evidence="2" id="KW-0472">Membrane</keyword>
<feature type="signal peptide" evidence="3">
    <location>
        <begin position="1"/>
        <end position="30"/>
    </location>
</feature>
<keyword evidence="2" id="KW-1133">Transmembrane helix</keyword>
<accession>A0A9P6QJI3</accession>
<evidence type="ECO:0000256" key="1">
    <source>
        <dbReference type="SAM" id="MobiDB-lite"/>
    </source>
</evidence>